<dbReference type="STRING" id="29435.SAMN05216588_101246"/>
<dbReference type="InterPro" id="IPR013321">
    <property type="entry name" value="Arc_rbn_hlx_hlx"/>
</dbReference>
<protein>
    <submittedName>
        <fullName evidence="2">Arc-like DNA binding domain-containing protein</fullName>
    </submittedName>
</protein>
<dbReference type="GO" id="GO:0006355">
    <property type="term" value="P:regulation of DNA-templated transcription"/>
    <property type="evidence" value="ECO:0007669"/>
    <property type="project" value="InterPro"/>
</dbReference>
<proteinExistence type="predicted"/>
<dbReference type="Gene3D" id="1.10.1220.10">
    <property type="entry name" value="Met repressor-like"/>
    <property type="match status" value="1"/>
</dbReference>
<dbReference type="AlphaFoldDB" id="A0A1G7XRU7"/>
<dbReference type="EMBL" id="FNDG01000001">
    <property type="protein sequence ID" value="SDG86888.1"/>
    <property type="molecule type" value="Genomic_DNA"/>
</dbReference>
<gene>
    <name evidence="2" type="ORF">SAMN05216588_101246</name>
</gene>
<dbReference type="GO" id="GO:0003677">
    <property type="term" value="F:DNA binding"/>
    <property type="evidence" value="ECO:0007669"/>
    <property type="project" value="InterPro"/>
</dbReference>
<name>A0A1G7XRU7_9GAMM</name>
<evidence type="ECO:0000313" key="3">
    <source>
        <dbReference type="Proteomes" id="UP000198606"/>
    </source>
</evidence>
<dbReference type="InterPro" id="IPR005569">
    <property type="entry name" value="Arc_DNA-bd_dom"/>
</dbReference>
<accession>A0A1G7XRU7</accession>
<dbReference type="SUPFAM" id="SSF47598">
    <property type="entry name" value="Ribbon-helix-helix"/>
    <property type="match status" value="1"/>
</dbReference>
<dbReference type="Proteomes" id="UP000198606">
    <property type="component" value="Unassembled WGS sequence"/>
</dbReference>
<reference evidence="2 3" key="1">
    <citation type="submission" date="2016-10" db="EMBL/GenBank/DDBJ databases">
        <authorList>
            <person name="de Groot N.N."/>
        </authorList>
    </citation>
    <scope>NUCLEOTIDE SEQUENCE [LARGE SCALE GENOMIC DNA]</scope>
    <source>
        <strain evidence="2 3">LMG 18387</strain>
    </source>
</reference>
<dbReference type="Pfam" id="PF03869">
    <property type="entry name" value="Arc"/>
    <property type="match status" value="1"/>
</dbReference>
<dbReference type="InterPro" id="IPR010985">
    <property type="entry name" value="Ribbon_hlx_hlx"/>
</dbReference>
<feature type="domain" description="Arc-like DNA binding" evidence="1">
    <location>
        <begin position="4"/>
        <end position="43"/>
    </location>
</feature>
<evidence type="ECO:0000259" key="1">
    <source>
        <dbReference type="Pfam" id="PF03869"/>
    </source>
</evidence>
<organism evidence="2 3">
    <name type="scientific">Phytopseudomonas flavescens</name>
    <dbReference type="NCBI Taxonomy" id="29435"/>
    <lineage>
        <taxon>Bacteria</taxon>
        <taxon>Pseudomonadati</taxon>
        <taxon>Pseudomonadota</taxon>
        <taxon>Gammaproteobacteria</taxon>
        <taxon>Pseudomonadales</taxon>
        <taxon>Pseudomonadaceae</taxon>
        <taxon>Phytopseudomonas</taxon>
    </lineage>
</organism>
<sequence>MTNSRNADKFVIRLPDGMRARVEQMARDQYTSMNTEIVRAIEAHLAGQARQALLLESLELNLQYQGFLAAGNTPISFEQWRTENAGVPA</sequence>
<dbReference type="RefSeq" id="WP_084305488.1">
    <property type="nucleotide sequence ID" value="NZ_FNDG01000001.1"/>
</dbReference>
<evidence type="ECO:0000313" key="2">
    <source>
        <dbReference type="EMBL" id="SDG86888.1"/>
    </source>
</evidence>